<sequence length="390" mass="42529">MFANQAVRNARAPATRVAGRVRTCKPRQVRFQSSTSSSTAAKGSSHFAAGAAGGSAINKGAREASAKYQEASKKLQKTTADGDQAIKFIKEYCYSYLGWIPGARPFIDSAFEDIDQLRKDHGDEVNQIVSDAYKQFQTVSKGGLSMESASEAVKILTDVSKKLADLAGDAFSDVLDNHPDAKEKLGGGVDQLKKMSAEYGPEAKEQVDKTFKQVKEIVGGGFTAANLDKARKVLEEKVEAMKKLGDDSWNKAMEQAKPLLEKNEKVKSLIEDNVEALKQGNAKELFEKAKSAVDSDNLGNLEDYVKKAVEKTKSKGSKVSEGLGLDQYFKLLPSGGDVLSKVNQLKEVAEKHKDEGEKLLKETMEEVKQVLEKKSAKAQEIVDKAKKEAK</sequence>
<dbReference type="Proteomes" id="UP000838763">
    <property type="component" value="Unassembled WGS sequence"/>
</dbReference>
<dbReference type="OrthoDB" id="3883941at2759"/>
<reference evidence="2" key="1">
    <citation type="submission" date="2022-11" db="EMBL/GenBank/DDBJ databases">
        <authorList>
            <person name="Scott C."/>
            <person name="Bruce N."/>
        </authorList>
    </citation>
    <scope>NUCLEOTIDE SEQUENCE</scope>
</reference>
<dbReference type="EMBL" id="CALLCH030000017">
    <property type="protein sequence ID" value="CAI4217775.1"/>
    <property type="molecule type" value="Genomic_DNA"/>
</dbReference>
<dbReference type="AlphaFoldDB" id="A0A9P1H9L2"/>
<proteinExistence type="predicted"/>
<gene>
    <name evidence="2" type="ORF">PPNO1_LOCUS7377</name>
</gene>
<accession>A0A9P1H9L2</accession>
<comment type="caution">
    <text evidence="2">The sequence shown here is derived from an EMBL/GenBank/DDBJ whole genome shotgun (WGS) entry which is preliminary data.</text>
</comment>
<evidence type="ECO:0000313" key="2">
    <source>
        <dbReference type="EMBL" id="CAI4217775.1"/>
    </source>
</evidence>
<organism evidence="2 3">
    <name type="scientific">Parascedosporium putredinis</name>
    <dbReference type="NCBI Taxonomy" id="1442378"/>
    <lineage>
        <taxon>Eukaryota</taxon>
        <taxon>Fungi</taxon>
        <taxon>Dikarya</taxon>
        <taxon>Ascomycota</taxon>
        <taxon>Pezizomycotina</taxon>
        <taxon>Sordariomycetes</taxon>
        <taxon>Hypocreomycetidae</taxon>
        <taxon>Microascales</taxon>
        <taxon>Microascaceae</taxon>
        <taxon>Parascedosporium</taxon>
    </lineage>
</organism>
<keyword evidence="1" id="KW-0175">Coiled coil</keyword>
<evidence type="ECO:0000313" key="3">
    <source>
        <dbReference type="Proteomes" id="UP000838763"/>
    </source>
</evidence>
<protein>
    <submittedName>
        <fullName evidence="2">Uncharacterized protein</fullName>
    </submittedName>
</protein>
<name>A0A9P1H9L2_9PEZI</name>
<evidence type="ECO:0000256" key="1">
    <source>
        <dbReference type="SAM" id="Coils"/>
    </source>
</evidence>
<feature type="coiled-coil region" evidence="1">
    <location>
        <begin position="342"/>
        <end position="388"/>
    </location>
</feature>
<keyword evidence="3" id="KW-1185">Reference proteome</keyword>